<dbReference type="Pfam" id="PF09350">
    <property type="entry name" value="DJC28_CD"/>
    <property type="match status" value="1"/>
</dbReference>
<organism evidence="3 4">
    <name type="scientific">Amycolatopsis albispora</name>
    <dbReference type="NCBI Taxonomy" id="1804986"/>
    <lineage>
        <taxon>Bacteria</taxon>
        <taxon>Bacillati</taxon>
        <taxon>Actinomycetota</taxon>
        <taxon>Actinomycetes</taxon>
        <taxon>Pseudonocardiales</taxon>
        <taxon>Pseudonocardiaceae</taxon>
        <taxon>Amycolatopsis</taxon>
    </lineage>
</organism>
<dbReference type="EMBL" id="CP015163">
    <property type="protein sequence ID" value="AXB43128.1"/>
    <property type="molecule type" value="Genomic_DNA"/>
</dbReference>
<evidence type="ECO:0000259" key="2">
    <source>
        <dbReference type="Pfam" id="PF09350"/>
    </source>
</evidence>
<dbReference type="KEGG" id="aab:A4R43_11680"/>
<gene>
    <name evidence="3" type="ORF">A4R43_11680</name>
</gene>
<feature type="region of interest" description="Disordered" evidence="1">
    <location>
        <begin position="23"/>
        <end position="42"/>
    </location>
</feature>
<dbReference type="InterPro" id="IPR018961">
    <property type="entry name" value="DnaJ_homolog_subfam-C_membr-28"/>
</dbReference>
<proteinExistence type="predicted"/>
<protein>
    <submittedName>
        <fullName evidence="3">Molecular chaperone DnaJ</fullName>
    </submittedName>
</protein>
<dbReference type="AlphaFoldDB" id="A0A344L504"/>
<accession>A0A344L504</accession>
<reference evidence="3 4" key="1">
    <citation type="submission" date="2016-04" db="EMBL/GenBank/DDBJ databases">
        <title>Complete genome sequence and analysis of deep-sea sediment isolate, Amycolatopsis sp. WP1.</title>
        <authorList>
            <person name="Wang H."/>
            <person name="Chen S."/>
            <person name="Wu Q."/>
        </authorList>
    </citation>
    <scope>NUCLEOTIDE SEQUENCE [LARGE SCALE GENOMIC DNA]</scope>
    <source>
        <strain evidence="3 4">WP1</strain>
    </source>
</reference>
<evidence type="ECO:0000313" key="4">
    <source>
        <dbReference type="Proteomes" id="UP000250434"/>
    </source>
</evidence>
<dbReference type="RefSeq" id="WP_205215302.1">
    <property type="nucleotide sequence ID" value="NZ_CP015163.1"/>
</dbReference>
<evidence type="ECO:0000256" key="1">
    <source>
        <dbReference type="SAM" id="MobiDB-lite"/>
    </source>
</evidence>
<evidence type="ECO:0000313" key="3">
    <source>
        <dbReference type="EMBL" id="AXB43128.1"/>
    </source>
</evidence>
<feature type="domain" description="DnaJ homologue subfamily C member 28 conserved" evidence="2">
    <location>
        <begin position="14"/>
        <end position="84"/>
    </location>
</feature>
<sequence>MTERKPTGADWERWVDRQIREAQERGEFDDLPGAGKPLPGLHRPRDEQWWLRDYLRREGVSADPLLPESLRLRKELERLPDRVRGLRGEKAVREHVAELNAQIEAWLRMPVGPYVPIGPADADEVVEAWRAAREAPAEPAQAPPPERVSWLSRLRRRWRRT</sequence>
<keyword evidence="4" id="KW-1185">Reference proteome</keyword>
<dbReference type="Proteomes" id="UP000250434">
    <property type="component" value="Chromosome"/>
</dbReference>
<name>A0A344L504_9PSEU</name>